<dbReference type="EnsemblPlants" id="Pp3c7_20852V3.1">
    <property type="protein sequence ID" value="PAC:32923015.CDS.1"/>
    <property type="gene ID" value="Pp3c7_20852"/>
</dbReference>
<protein>
    <submittedName>
        <fullName evidence="1 2">Uncharacterized protein</fullName>
    </submittedName>
</protein>
<dbReference type="Proteomes" id="UP000006727">
    <property type="component" value="Chromosome 7"/>
</dbReference>
<dbReference type="AlphaFoldDB" id="A0A2K1KCE2"/>
<accession>A0A2K1KCE2</accession>
<organism evidence="1">
    <name type="scientific">Physcomitrium patens</name>
    <name type="common">Spreading-leaved earth moss</name>
    <name type="synonym">Physcomitrella patens</name>
    <dbReference type="NCBI Taxonomy" id="3218"/>
    <lineage>
        <taxon>Eukaryota</taxon>
        <taxon>Viridiplantae</taxon>
        <taxon>Streptophyta</taxon>
        <taxon>Embryophyta</taxon>
        <taxon>Bryophyta</taxon>
        <taxon>Bryophytina</taxon>
        <taxon>Bryopsida</taxon>
        <taxon>Funariidae</taxon>
        <taxon>Funariales</taxon>
        <taxon>Funariaceae</taxon>
        <taxon>Physcomitrium</taxon>
    </lineage>
</organism>
<dbReference type="EMBL" id="ABEU02000007">
    <property type="protein sequence ID" value="PNR51453.1"/>
    <property type="molecule type" value="Genomic_DNA"/>
</dbReference>
<dbReference type="InParanoid" id="A0A2K1KCE2"/>
<evidence type="ECO:0000313" key="1">
    <source>
        <dbReference type="EMBL" id="PNR51453.1"/>
    </source>
</evidence>
<proteinExistence type="predicted"/>
<dbReference type="Gramene" id="Pp3c7_20852V3.1">
    <property type="protein sequence ID" value="PAC:32923015.CDS.1"/>
    <property type="gene ID" value="Pp3c7_20852"/>
</dbReference>
<gene>
    <name evidence="1" type="ORF">PHYPA_010640</name>
</gene>
<sequence length="99" mass="11011">MTGHVAQWNSPRGLHGACVRRCVEDRACLLYVACSSFQSSLLPSHPLPSRVPISSFSQLPRNSSVSKLACLLGISGAYRLSLTQHPYQQFQVWIRRPAM</sequence>
<reference evidence="1 3" key="1">
    <citation type="journal article" date="2008" name="Science">
        <title>The Physcomitrella genome reveals evolutionary insights into the conquest of land by plants.</title>
        <authorList>
            <person name="Rensing S."/>
            <person name="Lang D."/>
            <person name="Zimmer A."/>
            <person name="Terry A."/>
            <person name="Salamov A."/>
            <person name="Shapiro H."/>
            <person name="Nishiyama T."/>
            <person name="Perroud P.-F."/>
            <person name="Lindquist E."/>
            <person name="Kamisugi Y."/>
            <person name="Tanahashi T."/>
            <person name="Sakakibara K."/>
            <person name="Fujita T."/>
            <person name="Oishi K."/>
            <person name="Shin-I T."/>
            <person name="Kuroki Y."/>
            <person name="Toyoda A."/>
            <person name="Suzuki Y."/>
            <person name="Hashimoto A."/>
            <person name="Yamaguchi K."/>
            <person name="Sugano A."/>
            <person name="Kohara Y."/>
            <person name="Fujiyama A."/>
            <person name="Anterola A."/>
            <person name="Aoki S."/>
            <person name="Ashton N."/>
            <person name="Barbazuk W.B."/>
            <person name="Barker E."/>
            <person name="Bennetzen J."/>
            <person name="Bezanilla M."/>
            <person name="Blankenship R."/>
            <person name="Cho S.H."/>
            <person name="Dutcher S."/>
            <person name="Estelle M."/>
            <person name="Fawcett J.A."/>
            <person name="Gundlach H."/>
            <person name="Hanada K."/>
            <person name="Heyl A."/>
            <person name="Hicks K.A."/>
            <person name="Hugh J."/>
            <person name="Lohr M."/>
            <person name="Mayer K."/>
            <person name="Melkozernov A."/>
            <person name="Murata T."/>
            <person name="Nelson D."/>
            <person name="Pils B."/>
            <person name="Prigge M."/>
            <person name="Reiss B."/>
            <person name="Renner T."/>
            <person name="Rombauts S."/>
            <person name="Rushton P."/>
            <person name="Sanderfoot A."/>
            <person name="Schween G."/>
            <person name="Shiu S.-H."/>
            <person name="Stueber K."/>
            <person name="Theodoulou F.L."/>
            <person name="Tu H."/>
            <person name="Van de Peer Y."/>
            <person name="Verrier P.J."/>
            <person name="Waters E."/>
            <person name="Wood A."/>
            <person name="Yang L."/>
            <person name="Cove D."/>
            <person name="Cuming A."/>
            <person name="Hasebe M."/>
            <person name="Lucas S."/>
            <person name="Mishler D.B."/>
            <person name="Reski R."/>
            <person name="Grigoriev I."/>
            <person name="Quatrano R.S."/>
            <person name="Boore J.L."/>
        </authorList>
    </citation>
    <scope>NUCLEOTIDE SEQUENCE [LARGE SCALE GENOMIC DNA]</scope>
    <source>
        <strain evidence="2 3">cv. Gransden 2004</strain>
    </source>
</reference>
<reference evidence="1 3" key="2">
    <citation type="journal article" date="2018" name="Plant J.">
        <title>The Physcomitrella patens chromosome-scale assembly reveals moss genome structure and evolution.</title>
        <authorList>
            <person name="Lang D."/>
            <person name="Ullrich K.K."/>
            <person name="Murat F."/>
            <person name="Fuchs J."/>
            <person name="Jenkins J."/>
            <person name="Haas F.B."/>
            <person name="Piednoel M."/>
            <person name="Gundlach H."/>
            <person name="Van Bel M."/>
            <person name="Meyberg R."/>
            <person name="Vives C."/>
            <person name="Morata J."/>
            <person name="Symeonidi A."/>
            <person name="Hiss M."/>
            <person name="Muchero W."/>
            <person name="Kamisugi Y."/>
            <person name="Saleh O."/>
            <person name="Blanc G."/>
            <person name="Decker E.L."/>
            <person name="van Gessel N."/>
            <person name="Grimwood J."/>
            <person name="Hayes R.D."/>
            <person name="Graham S.W."/>
            <person name="Gunter L.E."/>
            <person name="McDaniel S.F."/>
            <person name="Hoernstein S.N.W."/>
            <person name="Larsson A."/>
            <person name="Li F.W."/>
            <person name="Perroud P.F."/>
            <person name="Phillips J."/>
            <person name="Ranjan P."/>
            <person name="Rokshar D.S."/>
            <person name="Rothfels C.J."/>
            <person name="Schneider L."/>
            <person name="Shu S."/>
            <person name="Stevenson D.W."/>
            <person name="Thummler F."/>
            <person name="Tillich M."/>
            <person name="Villarreal Aguilar J.C."/>
            <person name="Widiez T."/>
            <person name="Wong G.K."/>
            <person name="Wymore A."/>
            <person name="Zhang Y."/>
            <person name="Zimmer A.D."/>
            <person name="Quatrano R.S."/>
            <person name="Mayer K.F.X."/>
            <person name="Goodstein D."/>
            <person name="Casacuberta J.M."/>
            <person name="Vandepoele K."/>
            <person name="Reski R."/>
            <person name="Cuming A.C."/>
            <person name="Tuskan G.A."/>
            <person name="Maumus F."/>
            <person name="Salse J."/>
            <person name="Schmutz J."/>
            <person name="Rensing S.A."/>
        </authorList>
    </citation>
    <scope>NUCLEOTIDE SEQUENCE [LARGE SCALE GENOMIC DNA]</scope>
    <source>
        <strain evidence="2 3">cv. Gransden 2004</strain>
    </source>
</reference>
<keyword evidence="3" id="KW-1185">Reference proteome</keyword>
<reference evidence="2" key="3">
    <citation type="submission" date="2020-12" db="UniProtKB">
        <authorList>
            <consortium name="EnsemblPlants"/>
        </authorList>
    </citation>
    <scope>IDENTIFICATION</scope>
</reference>
<evidence type="ECO:0000313" key="3">
    <source>
        <dbReference type="Proteomes" id="UP000006727"/>
    </source>
</evidence>
<name>A0A2K1KCE2_PHYPA</name>
<evidence type="ECO:0000313" key="2">
    <source>
        <dbReference type="EnsemblPlants" id="PAC:32923015.CDS.1"/>
    </source>
</evidence>